<accession>A0A9D4S103</accession>
<organism evidence="1 2">
    <name type="scientific">Dreissena polymorpha</name>
    <name type="common">Zebra mussel</name>
    <name type="synonym">Mytilus polymorpha</name>
    <dbReference type="NCBI Taxonomy" id="45954"/>
    <lineage>
        <taxon>Eukaryota</taxon>
        <taxon>Metazoa</taxon>
        <taxon>Spiralia</taxon>
        <taxon>Lophotrochozoa</taxon>
        <taxon>Mollusca</taxon>
        <taxon>Bivalvia</taxon>
        <taxon>Autobranchia</taxon>
        <taxon>Heteroconchia</taxon>
        <taxon>Euheterodonta</taxon>
        <taxon>Imparidentia</taxon>
        <taxon>Neoheterodontei</taxon>
        <taxon>Myida</taxon>
        <taxon>Dreissenoidea</taxon>
        <taxon>Dreissenidae</taxon>
        <taxon>Dreissena</taxon>
    </lineage>
</organism>
<gene>
    <name evidence="1" type="ORF">DPMN_010399</name>
</gene>
<dbReference type="Proteomes" id="UP000828390">
    <property type="component" value="Unassembled WGS sequence"/>
</dbReference>
<dbReference type="AlphaFoldDB" id="A0A9D4S103"/>
<evidence type="ECO:0000313" key="2">
    <source>
        <dbReference type="Proteomes" id="UP000828390"/>
    </source>
</evidence>
<name>A0A9D4S103_DREPO</name>
<reference evidence="1" key="2">
    <citation type="submission" date="2020-11" db="EMBL/GenBank/DDBJ databases">
        <authorList>
            <person name="McCartney M.A."/>
            <person name="Auch B."/>
            <person name="Kono T."/>
            <person name="Mallez S."/>
            <person name="Becker A."/>
            <person name="Gohl D.M."/>
            <person name="Silverstein K.A.T."/>
            <person name="Koren S."/>
            <person name="Bechman K.B."/>
            <person name="Herman A."/>
            <person name="Abrahante J.E."/>
            <person name="Garbe J."/>
        </authorList>
    </citation>
    <scope>NUCLEOTIDE SEQUENCE</scope>
    <source>
        <strain evidence="1">Duluth1</strain>
        <tissue evidence="1">Whole animal</tissue>
    </source>
</reference>
<dbReference type="EMBL" id="JAIWYP010000001">
    <property type="protein sequence ID" value="KAH3886393.1"/>
    <property type="molecule type" value="Genomic_DNA"/>
</dbReference>
<comment type="caution">
    <text evidence="1">The sequence shown here is derived from an EMBL/GenBank/DDBJ whole genome shotgun (WGS) entry which is preliminary data.</text>
</comment>
<reference evidence="1" key="1">
    <citation type="journal article" date="2019" name="bioRxiv">
        <title>The Genome of the Zebra Mussel, Dreissena polymorpha: A Resource for Invasive Species Research.</title>
        <authorList>
            <person name="McCartney M.A."/>
            <person name="Auch B."/>
            <person name="Kono T."/>
            <person name="Mallez S."/>
            <person name="Zhang Y."/>
            <person name="Obille A."/>
            <person name="Becker A."/>
            <person name="Abrahante J.E."/>
            <person name="Garbe J."/>
            <person name="Badalamenti J.P."/>
            <person name="Herman A."/>
            <person name="Mangelson H."/>
            <person name="Liachko I."/>
            <person name="Sullivan S."/>
            <person name="Sone E.D."/>
            <person name="Koren S."/>
            <person name="Silverstein K.A.T."/>
            <person name="Beckman K.B."/>
            <person name="Gohl D.M."/>
        </authorList>
    </citation>
    <scope>NUCLEOTIDE SEQUENCE</scope>
    <source>
        <strain evidence="1">Duluth1</strain>
        <tissue evidence="1">Whole animal</tissue>
    </source>
</reference>
<protein>
    <submittedName>
        <fullName evidence="1">Uncharacterized protein</fullName>
    </submittedName>
</protein>
<proteinExistence type="predicted"/>
<sequence>MGVTLVANITAPSWKVRRLTGSFTYKTVTCFTVLQLDLDVCIVIRLPSSGPTAIRFTPLK</sequence>
<evidence type="ECO:0000313" key="1">
    <source>
        <dbReference type="EMBL" id="KAH3886393.1"/>
    </source>
</evidence>
<keyword evidence="2" id="KW-1185">Reference proteome</keyword>